<dbReference type="PANTHER" id="PTHR48069:SF3">
    <property type="entry name" value="DIHYDROFOLATE REDUCTASE"/>
    <property type="match status" value="1"/>
</dbReference>
<comment type="pathway">
    <text evidence="1 8">Cofactor biosynthesis; tetrahydrofolate biosynthesis; 5,6,7,8-tetrahydrofolate from 7,8-dihydrofolate: step 1/1.</text>
</comment>
<keyword evidence="5 8" id="KW-0521">NADP</keyword>
<dbReference type="GO" id="GO:0004146">
    <property type="term" value="F:dihydrofolate reductase activity"/>
    <property type="evidence" value="ECO:0007669"/>
    <property type="project" value="UniProtKB-EC"/>
</dbReference>
<keyword evidence="4 8" id="KW-0554">One-carbon metabolism</keyword>
<dbReference type="CDD" id="cd00209">
    <property type="entry name" value="DHFR"/>
    <property type="match status" value="1"/>
</dbReference>
<name>A0A2P8CVS6_9BACT</name>
<keyword evidence="12" id="KW-1185">Reference proteome</keyword>
<dbReference type="GO" id="GO:0005829">
    <property type="term" value="C:cytosol"/>
    <property type="evidence" value="ECO:0007669"/>
    <property type="project" value="TreeGrafter"/>
</dbReference>
<dbReference type="InterPro" id="IPR024072">
    <property type="entry name" value="DHFR-like_dom_sf"/>
</dbReference>
<dbReference type="EMBL" id="PYGD01000013">
    <property type="protein sequence ID" value="PSK89046.1"/>
    <property type="molecule type" value="Genomic_DNA"/>
</dbReference>
<dbReference type="Pfam" id="PF00186">
    <property type="entry name" value="DHFR_1"/>
    <property type="match status" value="1"/>
</dbReference>
<evidence type="ECO:0000313" key="11">
    <source>
        <dbReference type="EMBL" id="PSK89046.1"/>
    </source>
</evidence>
<dbReference type="OrthoDB" id="9804315at2"/>
<keyword evidence="6 8" id="KW-0560">Oxidoreductase</keyword>
<dbReference type="InterPro" id="IPR001796">
    <property type="entry name" value="DHFR_dom"/>
</dbReference>
<dbReference type="InterPro" id="IPR012259">
    <property type="entry name" value="DHFR"/>
</dbReference>
<feature type="domain" description="DHFR" evidence="10">
    <location>
        <begin position="2"/>
        <end position="163"/>
    </location>
</feature>
<evidence type="ECO:0000256" key="8">
    <source>
        <dbReference type="PIRNR" id="PIRNR000194"/>
    </source>
</evidence>
<dbReference type="PROSITE" id="PS51330">
    <property type="entry name" value="DHFR_2"/>
    <property type="match status" value="1"/>
</dbReference>
<dbReference type="GO" id="GO:0046654">
    <property type="term" value="P:tetrahydrofolate biosynthetic process"/>
    <property type="evidence" value="ECO:0007669"/>
    <property type="project" value="UniProtKB-UniPathway"/>
</dbReference>
<dbReference type="GO" id="GO:0046452">
    <property type="term" value="P:dihydrofolate metabolic process"/>
    <property type="evidence" value="ECO:0007669"/>
    <property type="project" value="TreeGrafter"/>
</dbReference>
<dbReference type="PROSITE" id="PS00075">
    <property type="entry name" value="DHFR_1"/>
    <property type="match status" value="1"/>
</dbReference>
<evidence type="ECO:0000256" key="2">
    <source>
        <dbReference type="ARBA" id="ARBA00009539"/>
    </source>
</evidence>
<evidence type="ECO:0000313" key="12">
    <source>
        <dbReference type="Proteomes" id="UP000240572"/>
    </source>
</evidence>
<dbReference type="SUPFAM" id="SSF53597">
    <property type="entry name" value="Dihydrofolate reductase-like"/>
    <property type="match status" value="1"/>
</dbReference>
<evidence type="ECO:0000256" key="9">
    <source>
        <dbReference type="RuleBase" id="RU004474"/>
    </source>
</evidence>
<dbReference type="AlphaFoldDB" id="A0A2P8CVS6"/>
<dbReference type="PRINTS" id="PR00070">
    <property type="entry name" value="DHFR"/>
</dbReference>
<comment type="catalytic activity">
    <reaction evidence="8">
        <text>(6S)-5,6,7,8-tetrahydrofolate + NADP(+) = 7,8-dihydrofolate + NADPH + H(+)</text>
        <dbReference type="Rhea" id="RHEA:15009"/>
        <dbReference type="ChEBI" id="CHEBI:15378"/>
        <dbReference type="ChEBI" id="CHEBI:57451"/>
        <dbReference type="ChEBI" id="CHEBI:57453"/>
        <dbReference type="ChEBI" id="CHEBI:57783"/>
        <dbReference type="ChEBI" id="CHEBI:58349"/>
        <dbReference type="EC" id="1.5.1.3"/>
    </reaction>
</comment>
<evidence type="ECO:0000256" key="6">
    <source>
        <dbReference type="ARBA" id="ARBA00023002"/>
    </source>
</evidence>
<protein>
    <recommendedName>
        <fullName evidence="3 8">Dihydrofolate reductase</fullName>
        <ecNumber evidence="3 8">1.5.1.3</ecNumber>
    </recommendedName>
</protein>
<comment type="caution">
    <text evidence="11">The sequence shown here is derived from an EMBL/GenBank/DDBJ whole genome shotgun (WGS) entry which is preliminary data.</text>
</comment>
<reference evidence="11 12" key="1">
    <citation type="submission" date="2018-03" db="EMBL/GenBank/DDBJ databases">
        <title>Genomic Encyclopedia of Type Strains, Phase III (KMG-III): the genomes of soil and plant-associated and newly described type strains.</title>
        <authorList>
            <person name="Whitman W."/>
        </authorList>
    </citation>
    <scope>NUCLEOTIDE SEQUENCE [LARGE SCALE GENOMIC DNA]</scope>
    <source>
        <strain evidence="11 12">CGMCC 1.12700</strain>
    </source>
</reference>
<accession>A0A2P8CVS6</accession>
<dbReference type="FunFam" id="3.40.430.10:FF:000001">
    <property type="entry name" value="Dihydrofolate reductase"/>
    <property type="match status" value="1"/>
</dbReference>
<evidence type="ECO:0000256" key="7">
    <source>
        <dbReference type="ARBA" id="ARBA00025067"/>
    </source>
</evidence>
<dbReference type="PANTHER" id="PTHR48069">
    <property type="entry name" value="DIHYDROFOLATE REDUCTASE"/>
    <property type="match status" value="1"/>
</dbReference>
<gene>
    <name evidence="11" type="ORF">B0I18_11358</name>
</gene>
<organism evidence="11 12">
    <name type="scientific">Taibaiella chishuiensis</name>
    <dbReference type="NCBI Taxonomy" id="1434707"/>
    <lineage>
        <taxon>Bacteria</taxon>
        <taxon>Pseudomonadati</taxon>
        <taxon>Bacteroidota</taxon>
        <taxon>Chitinophagia</taxon>
        <taxon>Chitinophagales</taxon>
        <taxon>Chitinophagaceae</taxon>
        <taxon>Taibaiella</taxon>
    </lineage>
</organism>
<evidence type="ECO:0000256" key="3">
    <source>
        <dbReference type="ARBA" id="ARBA00012856"/>
    </source>
</evidence>
<evidence type="ECO:0000259" key="10">
    <source>
        <dbReference type="PROSITE" id="PS51330"/>
    </source>
</evidence>
<evidence type="ECO:0000256" key="5">
    <source>
        <dbReference type="ARBA" id="ARBA00022857"/>
    </source>
</evidence>
<evidence type="ECO:0000256" key="1">
    <source>
        <dbReference type="ARBA" id="ARBA00004903"/>
    </source>
</evidence>
<dbReference type="GO" id="GO:0006730">
    <property type="term" value="P:one-carbon metabolic process"/>
    <property type="evidence" value="ECO:0007669"/>
    <property type="project" value="UniProtKB-KW"/>
</dbReference>
<comment type="similarity">
    <text evidence="2 8 9">Belongs to the dihydrofolate reductase family.</text>
</comment>
<dbReference type="Proteomes" id="UP000240572">
    <property type="component" value="Unassembled WGS sequence"/>
</dbReference>
<proteinExistence type="inferred from homology"/>
<dbReference type="UniPathway" id="UPA00077">
    <property type="reaction ID" value="UER00158"/>
</dbReference>
<dbReference type="Gene3D" id="3.40.430.10">
    <property type="entry name" value="Dihydrofolate Reductase, subunit A"/>
    <property type="match status" value="1"/>
</dbReference>
<evidence type="ECO:0000256" key="4">
    <source>
        <dbReference type="ARBA" id="ARBA00022563"/>
    </source>
</evidence>
<dbReference type="EC" id="1.5.1.3" evidence="3 8"/>
<dbReference type="PIRSF" id="PIRSF000194">
    <property type="entry name" value="DHFR"/>
    <property type="match status" value="1"/>
</dbReference>
<dbReference type="GO" id="GO:0046655">
    <property type="term" value="P:folic acid metabolic process"/>
    <property type="evidence" value="ECO:0007669"/>
    <property type="project" value="TreeGrafter"/>
</dbReference>
<sequence length="168" mass="18765">MQVSMIVAASENNVIGVDNELPWRLPDDLKFFKKQSLGKPVIMGKNTWISLGKALPGRLNIVISATLKEVPEGVLVFSRIEEALDYLRAQHHAEVAIIGGGQIYKAAMHLADVIYMTRVHTTINNGTAFFPVIAPGQWQLVWEEAHPADDKHAFAFTFQRWEAQKTNA</sequence>
<dbReference type="InterPro" id="IPR017925">
    <property type="entry name" value="DHFR_CS"/>
</dbReference>
<comment type="function">
    <text evidence="7 8">Key enzyme in folate metabolism. Catalyzes an essential reaction for de novo glycine and purine synthesis, and for DNA precursor synthesis.</text>
</comment>
<dbReference type="RefSeq" id="WP_106525074.1">
    <property type="nucleotide sequence ID" value="NZ_PYGD01000013.1"/>
</dbReference>
<dbReference type="GO" id="GO:0070401">
    <property type="term" value="F:NADP+ binding"/>
    <property type="evidence" value="ECO:0007669"/>
    <property type="project" value="UniProtKB-ARBA"/>
</dbReference>